<dbReference type="Pfam" id="PF13426">
    <property type="entry name" value="PAS_9"/>
    <property type="match status" value="2"/>
</dbReference>
<evidence type="ECO:0000256" key="1">
    <source>
        <dbReference type="ARBA" id="ARBA00000085"/>
    </source>
</evidence>
<feature type="coiled-coil region" evidence="6">
    <location>
        <begin position="1"/>
        <end position="28"/>
    </location>
</feature>
<dbReference type="InterPro" id="IPR003594">
    <property type="entry name" value="HATPase_dom"/>
</dbReference>
<evidence type="ECO:0000259" key="7">
    <source>
        <dbReference type="PROSITE" id="PS50109"/>
    </source>
</evidence>
<evidence type="ECO:0000256" key="3">
    <source>
        <dbReference type="ARBA" id="ARBA00022553"/>
    </source>
</evidence>
<feature type="domain" description="PAC" evidence="9">
    <location>
        <begin position="229"/>
        <end position="281"/>
    </location>
</feature>
<keyword evidence="5" id="KW-0418">Kinase</keyword>
<dbReference type="CDD" id="cd00075">
    <property type="entry name" value="HATPase"/>
    <property type="match status" value="1"/>
</dbReference>
<keyword evidence="3" id="KW-0597">Phosphoprotein</keyword>
<proteinExistence type="predicted"/>
<feature type="domain" description="PAS" evidence="8">
    <location>
        <begin position="31"/>
        <end position="102"/>
    </location>
</feature>
<dbReference type="EC" id="2.7.13.3" evidence="2"/>
<dbReference type="CDD" id="cd00130">
    <property type="entry name" value="PAS"/>
    <property type="match status" value="2"/>
</dbReference>
<keyword evidence="4" id="KW-0808">Transferase</keyword>
<dbReference type="AlphaFoldDB" id="A0A3B1BWY9"/>
<name>A0A3B1BWY9_9ZZZZ</name>
<dbReference type="SMART" id="SM00091">
    <property type="entry name" value="PAS"/>
    <property type="match status" value="2"/>
</dbReference>
<protein>
    <recommendedName>
        <fullName evidence="2">histidine kinase</fullName>
        <ecNumber evidence="2">2.7.13.3</ecNumber>
    </recommendedName>
</protein>
<dbReference type="PRINTS" id="PR00344">
    <property type="entry name" value="BCTRLSENSOR"/>
</dbReference>
<dbReference type="SMART" id="SM00387">
    <property type="entry name" value="HATPase_c"/>
    <property type="match status" value="1"/>
</dbReference>
<dbReference type="NCBIfam" id="TIGR00229">
    <property type="entry name" value="sensory_box"/>
    <property type="match status" value="2"/>
</dbReference>
<sequence length="532" mass="60373">MKDKISELEQLKIENEQLKKKLNDSRYLPFNLNVFKKALNNISDSVVILSTERTILFTNNGFNKTFGYENENIIGKYANIIYRENIDSDRYEEIYRSIINGGWEGKIYLKKKSGENIPVQLTANIIKNFNGNLDAIFAVAKDLTEQVKAENSLQEAKDKYANLFHDLRNAVYESSPEGKLLDINPSGVKLFGYDSKEELLNVDIAKDLYVDPTDREKLKAEIEEKSFIKNYEIKIKNKKGEQKVVLETSTTIRDSSGKIIAYQGILTDVTEDKKREELMNKYVADLAEVNMQLRNSETELKKLNAEKDKFFSIIAHDLKSPFNSLLNLSEFLVEDISELSMEEVKSFSREINKAAQNVFNHIVNLLQWSQIKTGGLEQVIENVALASFVNNTIALIEGNAAKKGISIINDIDTRLFFKGDRNVINSVFLNLITNSIKFTRRGGQIRISADQNENMITVMVMDNGIGISKDNLEKLFRIDEHFSTSGTSNEIGTGLGLILCKELIEKNNGEIWVRSEEGVGTTFFFTLPKGDI</sequence>
<dbReference type="PROSITE" id="PS50109">
    <property type="entry name" value="HIS_KIN"/>
    <property type="match status" value="1"/>
</dbReference>
<feature type="domain" description="PAC" evidence="9">
    <location>
        <begin position="103"/>
        <end position="155"/>
    </location>
</feature>
<dbReference type="SMART" id="SM00086">
    <property type="entry name" value="PAC"/>
    <property type="match status" value="2"/>
</dbReference>
<evidence type="ECO:0000313" key="10">
    <source>
        <dbReference type="EMBL" id="VAX15200.1"/>
    </source>
</evidence>
<evidence type="ECO:0000256" key="6">
    <source>
        <dbReference type="SAM" id="Coils"/>
    </source>
</evidence>
<reference evidence="10" key="1">
    <citation type="submission" date="2018-06" db="EMBL/GenBank/DDBJ databases">
        <authorList>
            <person name="Zhirakovskaya E."/>
        </authorList>
    </citation>
    <scope>NUCLEOTIDE SEQUENCE</scope>
</reference>
<evidence type="ECO:0000259" key="9">
    <source>
        <dbReference type="PROSITE" id="PS50113"/>
    </source>
</evidence>
<dbReference type="InterPro" id="IPR036097">
    <property type="entry name" value="HisK_dim/P_sf"/>
</dbReference>
<dbReference type="PANTHER" id="PTHR43304">
    <property type="entry name" value="PHYTOCHROME-LIKE PROTEIN CPH1"/>
    <property type="match status" value="1"/>
</dbReference>
<dbReference type="SUPFAM" id="SSF47384">
    <property type="entry name" value="Homodimeric domain of signal transducing histidine kinase"/>
    <property type="match status" value="1"/>
</dbReference>
<evidence type="ECO:0000256" key="2">
    <source>
        <dbReference type="ARBA" id="ARBA00012438"/>
    </source>
</evidence>
<dbReference type="CDD" id="cd00082">
    <property type="entry name" value="HisKA"/>
    <property type="match status" value="1"/>
</dbReference>
<comment type="catalytic activity">
    <reaction evidence="1">
        <text>ATP + protein L-histidine = ADP + protein N-phospho-L-histidine.</text>
        <dbReference type="EC" id="2.7.13.3"/>
    </reaction>
</comment>
<keyword evidence="6" id="KW-0175">Coiled coil</keyword>
<dbReference type="SMART" id="SM00388">
    <property type="entry name" value="HisKA"/>
    <property type="match status" value="1"/>
</dbReference>
<feature type="coiled-coil region" evidence="6">
    <location>
        <begin position="279"/>
        <end position="306"/>
    </location>
</feature>
<dbReference type="Gene3D" id="1.10.287.130">
    <property type="match status" value="1"/>
</dbReference>
<dbReference type="InterPro" id="IPR004358">
    <property type="entry name" value="Sig_transdc_His_kin-like_C"/>
</dbReference>
<dbReference type="InterPro" id="IPR035965">
    <property type="entry name" value="PAS-like_dom_sf"/>
</dbReference>
<dbReference type="PANTHER" id="PTHR43304:SF1">
    <property type="entry name" value="PAC DOMAIN-CONTAINING PROTEIN"/>
    <property type="match status" value="1"/>
</dbReference>
<dbReference type="InterPro" id="IPR052162">
    <property type="entry name" value="Sensor_kinase/Photoreceptor"/>
</dbReference>
<evidence type="ECO:0000256" key="5">
    <source>
        <dbReference type="ARBA" id="ARBA00022777"/>
    </source>
</evidence>
<dbReference type="PROSITE" id="PS50113">
    <property type="entry name" value="PAC"/>
    <property type="match status" value="2"/>
</dbReference>
<dbReference type="EMBL" id="UOGD01000008">
    <property type="protein sequence ID" value="VAX15200.1"/>
    <property type="molecule type" value="Genomic_DNA"/>
</dbReference>
<dbReference type="InterPro" id="IPR001610">
    <property type="entry name" value="PAC"/>
</dbReference>
<dbReference type="Gene3D" id="3.30.450.20">
    <property type="entry name" value="PAS domain"/>
    <property type="match status" value="2"/>
</dbReference>
<feature type="domain" description="Histidine kinase" evidence="7">
    <location>
        <begin position="313"/>
        <end position="531"/>
    </location>
</feature>
<evidence type="ECO:0000259" key="8">
    <source>
        <dbReference type="PROSITE" id="PS50112"/>
    </source>
</evidence>
<dbReference type="InterPro" id="IPR000014">
    <property type="entry name" value="PAS"/>
</dbReference>
<dbReference type="FunFam" id="3.30.565.10:FF:000006">
    <property type="entry name" value="Sensor histidine kinase WalK"/>
    <property type="match status" value="1"/>
</dbReference>
<dbReference type="InterPro" id="IPR036890">
    <property type="entry name" value="HATPase_C_sf"/>
</dbReference>
<dbReference type="InterPro" id="IPR000700">
    <property type="entry name" value="PAS-assoc_C"/>
</dbReference>
<dbReference type="Pfam" id="PF00512">
    <property type="entry name" value="HisKA"/>
    <property type="match status" value="1"/>
</dbReference>
<evidence type="ECO:0000256" key="4">
    <source>
        <dbReference type="ARBA" id="ARBA00022679"/>
    </source>
</evidence>
<dbReference type="InterPro" id="IPR003661">
    <property type="entry name" value="HisK_dim/P_dom"/>
</dbReference>
<gene>
    <name evidence="10" type="ORF">MNBD_IGNAVI01-2314</name>
</gene>
<accession>A0A3B1BWY9</accession>
<dbReference type="PROSITE" id="PS50112">
    <property type="entry name" value="PAS"/>
    <property type="match status" value="2"/>
</dbReference>
<dbReference type="Pfam" id="PF02518">
    <property type="entry name" value="HATPase_c"/>
    <property type="match status" value="1"/>
</dbReference>
<dbReference type="InterPro" id="IPR005467">
    <property type="entry name" value="His_kinase_dom"/>
</dbReference>
<dbReference type="Gene3D" id="3.30.565.10">
    <property type="entry name" value="Histidine kinase-like ATPase, C-terminal domain"/>
    <property type="match status" value="1"/>
</dbReference>
<dbReference type="SUPFAM" id="SSF55785">
    <property type="entry name" value="PYP-like sensor domain (PAS domain)"/>
    <property type="match status" value="2"/>
</dbReference>
<dbReference type="SUPFAM" id="SSF55874">
    <property type="entry name" value="ATPase domain of HSP90 chaperone/DNA topoisomerase II/histidine kinase"/>
    <property type="match status" value="1"/>
</dbReference>
<dbReference type="GO" id="GO:0000155">
    <property type="term" value="F:phosphorelay sensor kinase activity"/>
    <property type="evidence" value="ECO:0007669"/>
    <property type="project" value="InterPro"/>
</dbReference>
<feature type="domain" description="PAS" evidence="8">
    <location>
        <begin position="156"/>
        <end position="224"/>
    </location>
</feature>
<organism evidence="10">
    <name type="scientific">hydrothermal vent metagenome</name>
    <dbReference type="NCBI Taxonomy" id="652676"/>
    <lineage>
        <taxon>unclassified sequences</taxon>
        <taxon>metagenomes</taxon>
        <taxon>ecological metagenomes</taxon>
    </lineage>
</organism>